<accession>A0A7H9HM19</accession>
<dbReference type="PANTHER" id="PTHR13056:SF0">
    <property type="entry name" value="VACUOLAR FUSION PROTEIN CCZ1 HOMOLOG-RELATED"/>
    <property type="match status" value="1"/>
</dbReference>
<evidence type="ECO:0000313" key="4">
    <source>
        <dbReference type="Proteomes" id="UP000510647"/>
    </source>
</evidence>
<name>A0A7H9HM19_9SACH</name>
<dbReference type="PANTHER" id="PTHR13056">
    <property type="entry name" value="VACUOLAR FUSION PROTEIN CCZ1 HOMOLOG-RELATED"/>
    <property type="match status" value="1"/>
</dbReference>
<feature type="domain" description="CCZ1/INTU/HSP4 first Longin" evidence="2">
    <location>
        <begin position="2"/>
        <end position="120"/>
    </location>
</feature>
<dbReference type="GO" id="GO:0016192">
    <property type="term" value="P:vesicle-mediated transport"/>
    <property type="evidence" value="ECO:0007669"/>
    <property type="project" value="InterPro"/>
</dbReference>
<proteinExistence type="inferred from homology"/>
<evidence type="ECO:0000313" key="3">
    <source>
        <dbReference type="EMBL" id="QLQ78838.1"/>
    </source>
</evidence>
<gene>
    <name evidence="3" type="ORF">HG537_0B01860</name>
</gene>
<reference evidence="3 4" key="1">
    <citation type="submission" date="2020-06" db="EMBL/GenBank/DDBJ databases">
        <title>The yeast mating-type switching endonuclease HO is a domesticated member of an unorthodox homing genetic element family.</title>
        <authorList>
            <person name="Coughlan A.Y."/>
            <person name="Lombardi L."/>
            <person name="Braun-Galleani S."/>
            <person name="Martos A.R."/>
            <person name="Galeote V."/>
            <person name="Bigey F."/>
            <person name="Dequin S."/>
            <person name="Byrne K.P."/>
            <person name="Wolfe K.H."/>
        </authorList>
    </citation>
    <scope>NUCLEOTIDE SEQUENCE [LARGE SCALE GENOMIC DNA]</scope>
    <source>
        <strain evidence="3 4">CBS2947</strain>
    </source>
</reference>
<dbReference type="GO" id="GO:0035658">
    <property type="term" value="C:Mon1-Ccz1 complex"/>
    <property type="evidence" value="ECO:0007669"/>
    <property type="project" value="InterPro"/>
</dbReference>
<dbReference type="Pfam" id="PF19031">
    <property type="entry name" value="Intu_longin_1"/>
    <property type="match status" value="1"/>
</dbReference>
<protein>
    <recommendedName>
        <fullName evidence="2">CCZ1/INTU/HSP4 first Longin domain-containing protein</fullName>
    </recommendedName>
</protein>
<organism evidence="3 4">
    <name type="scientific">Torulaspora globosa</name>
    <dbReference type="NCBI Taxonomy" id="48254"/>
    <lineage>
        <taxon>Eukaryota</taxon>
        <taxon>Fungi</taxon>
        <taxon>Dikarya</taxon>
        <taxon>Ascomycota</taxon>
        <taxon>Saccharomycotina</taxon>
        <taxon>Saccharomycetes</taxon>
        <taxon>Saccharomycetales</taxon>
        <taxon>Saccharomycetaceae</taxon>
        <taxon>Torulaspora</taxon>
    </lineage>
</organism>
<dbReference type="Proteomes" id="UP000510647">
    <property type="component" value="Chromosome 2"/>
</dbReference>
<evidence type="ECO:0000259" key="2">
    <source>
        <dbReference type="Pfam" id="PF19031"/>
    </source>
</evidence>
<dbReference type="InterPro" id="IPR013176">
    <property type="entry name" value="Ccz1"/>
</dbReference>
<dbReference type="AlphaFoldDB" id="A0A7H9HM19"/>
<keyword evidence="4" id="KW-1185">Reference proteome</keyword>
<dbReference type="OrthoDB" id="240546at2759"/>
<sequence length="633" mass="72530">MLQYVTVFDPSQSDGEEDVYKQLLLYHSFEDGEISLNEKLGRIGMIQGMWSLIDSFGELEGGREKIVELHGERILIIKVESRFFISVCVSLEGAIKPVVPYELYISQLWYCYQVFVLQYGRFSRFENMNELTDLLNEQMVPFWHQIQLKPETIVRRGISGVWADGCKVSELEFENSGESWESLINQKVLLAPENYMAVKDVLVYHLPSYNDEKAQLAGQRLGYKTYGLVRHFSDDISIVTQLSNWIYHLHAVHGELSSHVLAGNAHYEEAPSGSDGAENAVSGSAEVNSTVSSNLQAQGRAFLHNLMLPLSFAYDAAHEVGSTTGISKSMSLIMDYVPRWDRDSSQERKNDHQKSRYGYLISPLCSDMLPMSYQVKKVVYESSDGHLKSFNLLFWFYDDVLVVTVCEPEFTKIWDSQYLEDLSYKFCESITRFYETAYQQVESKVKGSLKRESFAYTTYNKISKEIKCSIPAWFDSKSDNSDSNPMKLVVDGVDHLFGLNSQDPSELQNTSRNPWGLDIMGSLLGFRNDSTNQKVAVEQYPHFDRTYENFLDGMTQEKLWGLQVQIIQFLTSIKNSNKASGLVEERLSKLNNGLLCYIKHDDEGVSVMIRNWFDHREVFENHKRLSDFGKIPV</sequence>
<dbReference type="InterPro" id="IPR043987">
    <property type="entry name" value="CCZ1/INTU/HSP4_longin_1"/>
</dbReference>
<evidence type="ECO:0000256" key="1">
    <source>
        <dbReference type="ARBA" id="ARBA00005352"/>
    </source>
</evidence>
<comment type="similarity">
    <text evidence="1">Belongs to the CCZ1 family.</text>
</comment>
<dbReference type="EMBL" id="CP059268">
    <property type="protein sequence ID" value="QLQ78838.1"/>
    <property type="molecule type" value="Genomic_DNA"/>
</dbReference>